<reference evidence="4 5" key="1">
    <citation type="submission" date="2023-11" db="EMBL/GenBank/DDBJ databases">
        <title>Gilvimarinus fulvus sp. nov., isolated from the surface of Kelp.</title>
        <authorList>
            <person name="Sun Y.Y."/>
            <person name="Gong Y."/>
            <person name="Du Z.J."/>
        </authorList>
    </citation>
    <scope>NUCLEOTIDE SEQUENCE [LARGE SCALE GENOMIC DNA]</scope>
    <source>
        <strain evidence="4 5">SDUM040013</strain>
    </source>
</reference>
<keyword evidence="4" id="KW-0808">Transferase</keyword>
<dbReference type="Pfam" id="PF01041">
    <property type="entry name" value="DegT_DnrJ_EryC1"/>
    <property type="match status" value="1"/>
</dbReference>
<keyword evidence="4" id="KW-0032">Aminotransferase</keyword>
<evidence type="ECO:0000313" key="5">
    <source>
        <dbReference type="Proteomes" id="UP001273505"/>
    </source>
</evidence>
<dbReference type="PANTHER" id="PTHR30244:SF34">
    <property type="entry name" value="DTDP-4-AMINO-4,6-DIDEOXYGALACTOSE TRANSAMINASE"/>
    <property type="match status" value="1"/>
</dbReference>
<comment type="caution">
    <text evidence="4">The sequence shown here is derived from an EMBL/GenBank/DDBJ whole genome shotgun (WGS) entry which is preliminary data.</text>
</comment>
<proteinExistence type="inferred from homology"/>
<keyword evidence="5" id="KW-1185">Reference proteome</keyword>
<accession>A0ABU4S256</accession>
<dbReference type="Proteomes" id="UP001273505">
    <property type="component" value="Unassembled WGS sequence"/>
</dbReference>
<gene>
    <name evidence="4" type="ORF">SCD92_13930</name>
</gene>
<dbReference type="SUPFAM" id="SSF53383">
    <property type="entry name" value="PLP-dependent transferases"/>
    <property type="match status" value="1"/>
</dbReference>
<dbReference type="PANTHER" id="PTHR30244">
    <property type="entry name" value="TRANSAMINASE"/>
    <property type="match status" value="1"/>
</dbReference>
<dbReference type="InterPro" id="IPR000653">
    <property type="entry name" value="DegT/StrS_aminotransferase"/>
</dbReference>
<protein>
    <submittedName>
        <fullName evidence="4">DegT/DnrJ/EryC1/StrS family aminotransferase</fullName>
    </submittedName>
</protein>
<comment type="similarity">
    <text evidence="2 3">Belongs to the DegT/DnrJ/EryC1 family.</text>
</comment>
<name>A0ABU4S256_9GAMM</name>
<dbReference type="InterPro" id="IPR015421">
    <property type="entry name" value="PyrdxlP-dep_Trfase_major"/>
</dbReference>
<dbReference type="Gene3D" id="3.40.640.10">
    <property type="entry name" value="Type I PLP-dependent aspartate aminotransferase-like (Major domain)"/>
    <property type="match status" value="1"/>
</dbReference>
<organism evidence="4 5">
    <name type="scientific">Gilvimarinus gilvus</name>
    <dbReference type="NCBI Taxonomy" id="3058038"/>
    <lineage>
        <taxon>Bacteria</taxon>
        <taxon>Pseudomonadati</taxon>
        <taxon>Pseudomonadota</taxon>
        <taxon>Gammaproteobacteria</taxon>
        <taxon>Cellvibrionales</taxon>
        <taxon>Cellvibrionaceae</taxon>
        <taxon>Gilvimarinus</taxon>
    </lineage>
</organism>
<dbReference type="RefSeq" id="WP_302722217.1">
    <property type="nucleotide sequence ID" value="NZ_JAULRU010000514.1"/>
</dbReference>
<dbReference type="GO" id="GO:0008483">
    <property type="term" value="F:transaminase activity"/>
    <property type="evidence" value="ECO:0007669"/>
    <property type="project" value="UniProtKB-KW"/>
</dbReference>
<evidence type="ECO:0000313" key="4">
    <source>
        <dbReference type="EMBL" id="MDX6850466.1"/>
    </source>
</evidence>
<dbReference type="EMBL" id="JAXAFO010000025">
    <property type="protein sequence ID" value="MDX6850466.1"/>
    <property type="molecule type" value="Genomic_DNA"/>
</dbReference>
<evidence type="ECO:0000256" key="2">
    <source>
        <dbReference type="ARBA" id="ARBA00037999"/>
    </source>
</evidence>
<dbReference type="InterPro" id="IPR015424">
    <property type="entry name" value="PyrdxlP-dep_Trfase"/>
</dbReference>
<evidence type="ECO:0000256" key="1">
    <source>
        <dbReference type="ARBA" id="ARBA00022898"/>
    </source>
</evidence>
<sequence>MSTFWPSLSDTEYNTFKGYLDDYHSKRIQIYELREQLVDEFVGKLGGGRVGFFCSATRAFELLLEKIGLCALDEVILPINVFYSIYLAVEKKGCQIILVDTMTSSQLPCTKSILERVSDRTKLIVFPHMGGEYADVLPLLSGIDSSVYVVRDLCQSYPFNEYDSLKMHSRLYNLFSFSGTKLLSAGEGGGLHSYSGSGPFMDYESRKSGMENYEHSKSDRLSYLQEILLLTRLVGGIQVMKERSRFIDEYLRPIKHHRGDLFVKDSNRAFDSNYSYVFTLNCASDYHEAQHLLDSEGVGYLEASLFDMSILKKVGVDGKFKNFVEYSTRSFVNSISSGCIEGKR</sequence>
<evidence type="ECO:0000256" key="3">
    <source>
        <dbReference type="RuleBase" id="RU004508"/>
    </source>
</evidence>
<keyword evidence="1 3" id="KW-0663">Pyridoxal phosphate</keyword>